<dbReference type="CDD" id="cd00067">
    <property type="entry name" value="GAL4"/>
    <property type="match status" value="1"/>
</dbReference>
<name>A0ABR4FIU6_9EURO</name>
<dbReference type="PROSITE" id="PS00463">
    <property type="entry name" value="ZN2_CY6_FUNGAL_1"/>
    <property type="match status" value="1"/>
</dbReference>
<dbReference type="SMART" id="SM00355">
    <property type="entry name" value="ZnF_C2H2"/>
    <property type="match status" value="2"/>
</dbReference>
<evidence type="ECO:0000256" key="2">
    <source>
        <dbReference type="ARBA" id="ARBA00022723"/>
    </source>
</evidence>
<evidence type="ECO:0000259" key="11">
    <source>
        <dbReference type="PROSITE" id="PS50048"/>
    </source>
</evidence>
<evidence type="ECO:0000256" key="6">
    <source>
        <dbReference type="ARBA" id="ARBA00023015"/>
    </source>
</evidence>
<dbReference type="Pfam" id="PF00172">
    <property type="entry name" value="Zn_clus"/>
    <property type="match status" value="1"/>
</dbReference>
<evidence type="ECO:0000256" key="5">
    <source>
        <dbReference type="ARBA" id="ARBA00022833"/>
    </source>
</evidence>
<evidence type="ECO:0000256" key="7">
    <source>
        <dbReference type="ARBA" id="ARBA00023125"/>
    </source>
</evidence>
<feature type="domain" description="Zn(2)-C6 fungal-type" evidence="11">
    <location>
        <begin position="81"/>
        <end position="110"/>
    </location>
</feature>
<dbReference type="PROSITE" id="PS50048">
    <property type="entry name" value="ZN2_CY6_FUNGAL_2"/>
    <property type="match status" value="1"/>
</dbReference>
<dbReference type="PANTHER" id="PTHR40626:SF3">
    <property type="entry name" value="TRANSCRIPTION FACTOR WITH C2H2 AND ZN(2)-CYS(6) DNA BINDING DOMAIN (EUROFUNG)-RELATED"/>
    <property type="match status" value="1"/>
</dbReference>
<dbReference type="InterPro" id="IPR013087">
    <property type="entry name" value="Znf_C2H2_type"/>
</dbReference>
<keyword evidence="7" id="KW-0238">DNA-binding</keyword>
<dbReference type="PROSITE" id="PS00028">
    <property type="entry name" value="ZINC_FINGER_C2H2_1"/>
    <property type="match status" value="1"/>
</dbReference>
<keyword evidence="8" id="KW-0804">Transcription</keyword>
<evidence type="ECO:0000256" key="4">
    <source>
        <dbReference type="ARBA" id="ARBA00022771"/>
    </source>
</evidence>
<dbReference type="SUPFAM" id="SSF57667">
    <property type="entry name" value="beta-beta-alpha zinc fingers"/>
    <property type="match status" value="1"/>
</dbReference>
<keyword evidence="2" id="KW-0479">Metal-binding</keyword>
<dbReference type="Pfam" id="PF04082">
    <property type="entry name" value="Fungal_trans"/>
    <property type="match status" value="1"/>
</dbReference>
<evidence type="ECO:0000256" key="1">
    <source>
        <dbReference type="ARBA" id="ARBA00004123"/>
    </source>
</evidence>
<dbReference type="InterPro" id="IPR036864">
    <property type="entry name" value="Zn2-C6_fun-type_DNA-bd_sf"/>
</dbReference>
<dbReference type="PROSITE" id="PS50157">
    <property type="entry name" value="ZINC_FINGER_C2H2_2"/>
    <property type="match status" value="1"/>
</dbReference>
<gene>
    <name evidence="13" type="ORF">BJX66DRAFT_349796</name>
</gene>
<dbReference type="InterPro" id="IPR001138">
    <property type="entry name" value="Zn2Cys6_DnaBD"/>
</dbReference>
<dbReference type="SMART" id="SM00066">
    <property type="entry name" value="GAL4"/>
    <property type="match status" value="1"/>
</dbReference>
<evidence type="ECO:0000259" key="12">
    <source>
        <dbReference type="PROSITE" id="PS50157"/>
    </source>
</evidence>
<comment type="caution">
    <text evidence="13">The sequence shown here is derived from an EMBL/GenBank/DDBJ whole genome shotgun (WGS) entry which is preliminary data.</text>
</comment>
<evidence type="ECO:0000256" key="10">
    <source>
        <dbReference type="PROSITE-ProRule" id="PRU00042"/>
    </source>
</evidence>
<accession>A0ABR4FIU6</accession>
<sequence>MQPESPPRLACLVCSETFQRLEHLKRHSLSHIDNKPHVCQYCGSRYKRSDALRRHWQTCAGRIAAGDEIPRRTPSGKRKQVCDSCTSRKRACSTGQPCSECTTRGTACTYHGVQRARPEGTPYTGPAGAQPLALEQNLGTRTNHWHTENEERNHRHVPRSRFPRLDFLINFTRATGLNKAYNYNGNKLSSDIDTCFDDGTVLDVSYCGTAASNPFVCYLDDLETALFGDVHTSTGVHPSLIQSEEMIGEKISLLWSALQAKQNSLAHDQTLISVHEWLSFFSPLNLNRYLSLFWDRWHHHCPILHRATFDLSNCSPLLFATMALLGACMSSLRLDQQGAKGMLDAVEELLFSHSLFSESSILELKDKDQVPTREQLQILQAACFMCLLQKCEGGAEAKLRIQRQRFTTFVAVVRAIGLSKARHSQQPKNLGVDASYWRSYVLEEELIRTFNHVFLLDSAFVIFHNSVPRMVLQEMTIDLTCAEDIFQARSPEEFSSAMRLHEPHLDRPPLTECVRNLCAERPNPAVIATLHKESPMNLFTIATATHGLIFHQLRAFVPLPLATGPLKTALDRWEAAWESSIEKRAKYDLKSTDEIPFFLRAKEFATLARAYIEKSHLSPEEWKELVKNIPGRTHQEFREGLATFDQTSMDQVAGLIRAVEVLNLEDSH</sequence>
<dbReference type="EMBL" id="JBFTWV010000264">
    <property type="protein sequence ID" value="KAL2783154.1"/>
    <property type="molecule type" value="Genomic_DNA"/>
</dbReference>
<evidence type="ECO:0000256" key="3">
    <source>
        <dbReference type="ARBA" id="ARBA00022737"/>
    </source>
</evidence>
<protein>
    <submittedName>
        <fullName evidence="13">Uncharacterized protein</fullName>
    </submittedName>
</protein>
<keyword evidence="3" id="KW-0677">Repeat</keyword>
<feature type="domain" description="C2H2-type" evidence="12">
    <location>
        <begin position="9"/>
        <end position="36"/>
    </location>
</feature>
<dbReference type="SUPFAM" id="SSF57701">
    <property type="entry name" value="Zn2/Cys6 DNA-binding domain"/>
    <property type="match status" value="1"/>
</dbReference>
<evidence type="ECO:0000256" key="8">
    <source>
        <dbReference type="ARBA" id="ARBA00023163"/>
    </source>
</evidence>
<dbReference type="Gene3D" id="3.30.160.60">
    <property type="entry name" value="Classic Zinc Finger"/>
    <property type="match status" value="2"/>
</dbReference>
<dbReference type="Proteomes" id="UP001610563">
    <property type="component" value="Unassembled WGS sequence"/>
</dbReference>
<proteinExistence type="predicted"/>
<dbReference type="CDD" id="cd12148">
    <property type="entry name" value="fungal_TF_MHR"/>
    <property type="match status" value="1"/>
</dbReference>
<organism evidence="13 14">
    <name type="scientific">Aspergillus keveii</name>
    <dbReference type="NCBI Taxonomy" id="714993"/>
    <lineage>
        <taxon>Eukaryota</taxon>
        <taxon>Fungi</taxon>
        <taxon>Dikarya</taxon>
        <taxon>Ascomycota</taxon>
        <taxon>Pezizomycotina</taxon>
        <taxon>Eurotiomycetes</taxon>
        <taxon>Eurotiomycetidae</taxon>
        <taxon>Eurotiales</taxon>
        <taxon>Aspergillaceae</taxon>
        <taxon>Aspergillus</taxon>
        <taxon>Aspergillus subgen. Nidulantes</taxon>
    </lineage>
</organism>
<dbReference type="PANTHER" id="PTHR40626">
    <property type="entry name" value="MIP31509P"/>
    <property type="match status" value="1"/>
</dbReference>
<dbReference type="InterPro" id="IPR007219">
    <property type="entry name" value="XnlR_reg_dom"/>
</dbReference>
<reference evidence="13 14" key="1">
    <citation type="submission" date="2024-07" db="EMBL/GenBank/DDBJ databases">
        <title>Section-level genome sequencing and comparative genomics of Aspergillus sections Usti and Cavernicolus.</title>
        <authorList>
            <consortium name="Lawrence Berkeley National Laboratory"/>
            <person name="Nybo J.L."/>
            <person name="Vesth T.C."/>
            <person name="Theobald S."/>
            <person name="Frisvad J.C."/>
            <person name="Larsen T.O."/>
            <person name="Kjaerboelling I."/>
            <person name="Rothschild-Mancinelli K."/>
            <person name="Lyhne E.K."/>
            <person name="Kogle M.E."/>
            <person name="Barry K."/>
            <person name="Clum A."/>
            <person name="Na H."/>
            <person name="Ledsgaard L."/>
            <person name="Lin J."/>
            <person name="Lipzen A."/>
            <person name="Kuo A."/>
            <person name="Riley R."/>
            <person name="Mondo S."/>
            <person name="Labutti K."/>
            <person name="Haridas S."/>
            <person name="Pangalinan J."/>
            <person name="Salamov A.A."/>
            <person name="Simmons B.A."/>
            <person name="Magnuson J.K."/>
            <person name="Chen J."/>
            <person name="Drula E."/>
            <person name="Henrissat B."/>
            <person name="Wiebenga A."/>
            <person name="Lubbers R.J."/>
            <person name="Gomes A.C."/>
            <person name="Makela M.R."/>
            <person name="Stajich J."/>
            <person name="Grigoriev I.V."/>
            <person name="Mortensen U.H."/>
            <person name="De Vries R.P."/>
            <person name="Baker S.E."/>
            <person name="Andersen M.R."/>
        </authorList>
    </citation>
    <scope>NUCLEOTIDE SEQUENCE [LARGE SCALE GENOMIC DNA]</scope>
    <source>
        <strain evidence="13 14">CBS 209.92</strain>
    </source>
</reference>
<comment type="subcellular location">
    <subcellularLocation>
        <location evidence="1">Nucleus</location>
    </subcellularLocation>
</comment>
<keyword evidence="5" id="KW-0862">Zinc</keyword>
<dbReference type="Gene3D" id="4.10.240.10">
    <property type="entry name" value="Zn(2)-C6 fungal-type DNA-binding domain"/>
    <property type="match status" value="1"/>
</dbReference>
<evidence type="ECO:0000256" key="9">
    <source>
        <dbReference type="ARBA" id="ARBA00023242"/>
    </source>
</evidence>
<dbReference type="InterPro" id="IPR036236">
    <property type="entry name" value="Znf_C2H2_sf"/>
</dbReference>
<dbReference type="InterPro" id="IPR051059">
    <property type="entry name" value="VerF-like"/>
</dbReference>
<keyword evidence="9" id="KW-0539">Nucleus</keyword>
<keyword evidence="14" id="KW-1185">Reference proteome</keyword>
<keyword evidence="6" id="KW-0805">Transcription regulation</keyword>
<keyword evidence="4 10" id="KW-0863">Zinc-finger</keyword>
<evidence type="ECO:0000313" key="13">
    <source>
        <dbReference type="EMBL" id="KAL2783154.1"/>
    </source>
</evidence>
<evidence type="ECO:0000313" key="14">
    <source>
        <dbReference type="Proteomes" id="UP001610563"/>
    </source>
</evidence>